<comment type="caution">
    <text evidence="1">The sequence shown here is derived from an EMBL/GenBank/DDBJ whole genome shotgun (WGS) entry which is preliminary data.</text>
</comment>
<evidence type="ECO:0000313" key="2">
    <source>
        <dbReference type="Proteomes" id="UP000011625"/>
    </source>
</evidence>
<evidence type="ECO:0000313" key="1">
    <source>
        <dbReference type="EMBL" id="EMA54800.1"/>
    </source>
</evidence>
<dbReference type="AlphaFoldDB" id="M0NDN3"/>
<name>M0NDN3_9EURY</name>
<dbReference type="Proteomes" id="UP000011625">
    <property type="component" value="Unassembled WGS sequence"/>
</dbReference>
<accession>M0NDN3</accession>
<reference evidence="1 2" key="1">
    <citation type="journal article" date="2014" name="PLoS Genet.">
        <title>Phylogenetically driven sequencing of extremely halophilic archaea reveals strategies for static and dynamic osmo-response.</title>
        <authorList>
            <person name="Becker E.A."/>
            <person name="Seitzer P.M."/>
            <person name="Tritt A."/>
            <person name="Larsen D."/>
            <person name="Krusor M."/>
            <person name="Yao A.I."/>
            <person name="Wu D."/>
            <person name="Madern D."/>
            <person name="Eisen J.A."/>
            <person name="Darling A.E."/>
            <person name="Facciotti M.T."/>
        </authorList>
    </citation>
    <scope>NUCLEOTIDE SEQUENCE [LARGE SCALE GENOMIC DNA]</scope>
    <source>
        <strain evidence="1 2">DSM 8989</strain>
    </source>
</reference>
<organism evidence="1 2">
    <name type="scientific">Halococcus salifodinae DSM 8989</name>
    <dbReference type="NCBI Taxonomy" id="1227456"/>
    <lineage>
        <taxon>Archaea</taxon>
        <taxon>Methanobacteriati</taxon>
        <taxon>Methanobacteriota</taxon>
        <taxon>Stenosarchaea group</taxon>
        <taxon>Halobacteria</taxon>
        <taxon>Halobacteriales</taxon>
        <taxon>Halococcaceae</taxon>
        <taxon>Halococcus</taxon>
    </lineage>
</organism>
<gene>
    <name evidence="1" type="ORF">C450_04583</name>
</gene>
<proteinExistence type="predicted"/>
<keyword evidence="2" id="KW-1185">Reference proteome</keyword>
<sequence length="131" mass="14772">MLGVRGDRYRFEAAAWCECLALAGHAAASAFPAELKERHNLSETEFLVDGMSYLTVLAKIDLLGDLKLLRAQYRREAVPAYIMRIGRFHETWNGSQISAEHRLTAYNNYLRSYQTPEKQPPIGALGREGSI</sequence>
<dbReference type="EMBL" id="AOME01000022">
    <property type="protein sequence ID" value="EMA54800.1"/>
    <property type="molecule type" value="Genomic_DNA"/>
</dbReference>
<protein>
    <submittedName>
        <fullName evidence="1">Integrase</fullName>
    </submittedName>
</protein>
<dbReference type="PATRIC" id="fig|1227456.3.peg.946"/>